<feature type="domain" description="Tubulin/FtsZ GTPase" evidence="8">
    <location>
        <begin position="49"/>
        <end position="247"/>
    </location>
</feature>
<comment type="similarity">
    <text evidence="2">Belongs to the tubulin family.</text>
</comment>
<dbReference type="InterPro" id="IPR023123">
    <property type="entry name" value="Tubulin_C"/>
</dbReference>
<organism evidence="9 10">
    <name type="scientific">Aspergillus lucknowensis</name>
    <dbReference type="NCBI Taxonomy" id="176173"/>
    <lineage>
        <taxon>Eukaryota</taxon>
        <taxon>Fungi</taxon>
        <taxon>Dikarya</taxon>
        <taxon>Ascomycota</taxon>
        <taxon>Pezizomycotina</taxon>
        <taxon>Eurotiomycetes</taxon>
        <taxon>Eurotiomycetidae</taxon>
        <taxon>Eurotiales</taxon>
        <taxon>Aspergillaceae</taxon>
        <taxon>Aspergillus</taxon>
        <taxon>Aspergillus subgen. Nidulantes</taxon>
    </lineage>
</organism>
<dbReference type="SUPFAM" id="SSF52490">
    <property type="entry name" value="Tubulin nucleotide-binding domain-like"/>
    <property type="match status" value="1"/>
</dbReference>
<dbReference type="RefSeq" id="XP_070886736.1">
    <property type="nucleotide sequence ID" value="XM_071032845.1"/>
</dbReference>
<evidence type="ECO:0000256" key="3">
    <source>
        <dbReference type="ARBA" id="ARBA00011747"/>
    </source>
</evidence>
<keyword evidence="7" id="KW-0206">Cytoskeleton</keyword>
<dbReference type="InterPro" id="IPR000217">
    <property type="entry name" value="Tubulin"/>
</dbReference>
<dbReference type="GeneID" id="98147917"/>
<evidence type="ECO:0000313" key="10">
    <source>
        <dbReference type="Proteomes" id="UP001610432"/>
    </source>
</evidence>
<evidence type="ECO:0000256" key="4">
    <source>
        <dbReference type="ARBA" id="ARBA00022701"/>
    </source>
</evidence>
<evidence type="ECO:0000256" key="6">
    <source>
        <dbReference type="ARBA" id="ARBA00023134"/>
    </source>
</evidence>
<dbReference type="InterPro" id="IPR003008">
    <property type="entry name" value="Tubulin_FtsZ_GTPase"/>
</dbReference>
<dbReference type="PANTHER" id="PTHR11588">
    <property type="entry name" value="TUBULIN"/>
    <property type="match status" value="1"/>
</dbReference>
<evidence type="ECO:0000256" key="5">
    <source>
        <dbReference type="ARBA" id="ARBA00022741"/>
    </source>
</evidence>
<dbReference type="InterPro" id="IPR008280">
    <property type="entry name" value="Tub_FtsZ_C"/>
</dbReference>
<proteinExistence type="inferred from homology"/>
<dbReference type="InterPro" id="IPR036525">
    <property type="entry name" value="Tubulin/FtsZ_GTPase_sf"/>
</dbReference>
<dbReference type="InterPro" id="IPR002453">
    <property type="entry name" value="Beta_tubulin"/>
</dbReference>
<gene>
    <name evidence="9" type="ORF">BJX67DRAFT_380701</name>
</gene>
<name>A0ABR4LT80_9EURO</name>
<keyword evidence="10" id="KW-1185">Reference proteome</keyword>
<sequence length="442" mass="49194">MSNQREIITLHVGGWGIEVGANFWEGLLTEHGIDSSGRLTGTDLQSERLGVYFKKGEADRYVPRAIFTDLDPFQADVLRCKPIHGLISPEAGIFGQDGCLNNWAKGLHSDGANEISDKVVEAARQEAEACDSLQGFQMTHSIFAGTGGGMGSQILSRLVEEFPDAYKTTFSIMPTYAVDDGCVIRPYNTVLSLHYLTEHTSLTSLFSYRTMDDKIVYELKLDNSWTHYHRIVADTMLGATTTLRFPSEQDTDLTQIVEHLVPQPRLHFITSAMNPVLGSEAHTNIAQATATQLAREMCRDMSWTMTSGRFPGNTGGCLAYSAIFRGSDVTLDSLGQFLHDTRDPTSADFMEWMPPTAHFHSCPVPAAGYKSAAISMGNFRSIVEELEATLNMFDAMFRRKNFLRHYEEHGMGEMDFTEAAENVRDLIAEYRAAVVEHEDSQE</sequence>
<dbReference type="SUPFAM" id="SSF55307">
    <property type="entry name" value="Tubulin C-terminal domain-like"/>
    <property type="match status" value="1"/>
</dbReference>
<reference evidence="9 10" key="1">
    <citation type="submission" date="2024-07" db="EMBL/GenBank/DDBJ databases">
        <title>Section-level genome sequencing and comparative genomics of Aspergillus sections Usti and Cavernicolus.</title>
        <authorList>
            <consortium name="Lawrence Berkeley National Laboratory"/>
            <person name="Nybo J.L."/>
            <person name="Vesth T.C."/>
            <person name="Theobald S."/>
            <person name="Frisvad J.C."/>
            <person name="Larsen T.O."/>
            <person name="Kjaerboelling I."/>
            <person name="Rothschild-Mancinelli K."/>
            <person name="Lyhne E.K."/>
            <person name="Kogle M.E."/>
            <person name="Barry K."/>
            <person name="Clum A."/>
            <person name="Na H."/>
            <person name="Ledsgaard L."/>
            <person name="Lin J."/>
            <person name="Lipzen A."/>
            <person name="Kuo A."/>
            <person name="Riley R."/>
            <person name="Mondo S."/>
            <person name="Labutti K."/>
            <person name="Haridas S."/>
            <person name="Pangalinan J."/>
            <person name="Salamov A.A."/>
            <person name="Simmons B.A."/>
            <person name="Magnuson J.K."/>
            <person name="Chen J."/>
            <person name="Drula E."/>
            <person name="Henrissat B."/>
            <person name="Wiebenga A."/>
            <person name="Lubbers R.J."/>
            <person name="Gomes A.C."/>
            <person name="Macurrencykelacurrency M.R."/>
            <person name="Stajich J."/>
            <person name="Grigoriev I.V."/>
            <person name="Mortensen U.H."/>
            <person name="De Vries R.P."/>
            <person name="Baker S.E."/>
            <person name="Andersen M.R."/>
        </authorList>
    </citation>
    <scope>NUCLEOTIDE SEQUENCE [LARGE SCALE GENOMIC DNA]</scope>
    <source>
        <strain evidence="9 10">CBS 449.75</strain>
    </source>
</reference>
<dbReference type="Gene3D" id="1.10.287.600">
    <property type="entry name" value="Helix hairpin bin"/>
    <property type="match status" value="1"/>
</dbReference>
<evidence type="ECO:0000256" key="7">
    <source>
        <dbReference type="ARBA" id="ARBA00023212"/>
    </source>
</evidence>
<dbReference type="InterPro" id="IPR018316">
    <property type="entry name" value="Tubulin/FtsZ_2-layer-sand-dom"/>
</dbReference>
<dbReference type="Gene3D" id="3.40.50.1440">
    <property type="entry name" value="Tubulin/FtsZ, GTPase domain"/>
    <property type="match status" value="1"/>
</dbReference>
<protein>
    <submittedName>
        <fullName evidence="9">Tubulin beta-2 chain</fullName>
    </submittedName>
</protein>
<keyword evidence="5" id="KW-0547">Nucleotide-binding</keyword>
<keyword evidence="6" id="KW-0342">GTP-binding</keyword>
<keyword evidence="7" id="KW-0963">Cytoplasm</keyword>
<comment type="subcellular location">
    <subcellularLocation>
        <location evidence="1">Cytoplasm</location>
        <location evidence="1">Cytoskeleton</location>
    </subcellularLocation>
</comment>
<dbReference type="Pfam" id="PF00091">
    <property type="entry name" value="Tubulin"/>
    <property type="match status" value="1"/>
</dbReference>
<dbReference type="Pfam" id="PF03953">
    <property type="entry name" value="Tubulin_C"/>
    <property type="match status" value="1"/>
</dbReference>
<evidence type="ECO:0000313" key="9">
    <source>
        <dbReference type="EMBL" id="KAL2867757.1"/>
    </source>
</evidence>
<accession>A0ABR4LT80</accession>
<evidence type="ECO:0000259" key="8">
    <source>
        <dbReference type="SMART" id="SM00864"/>
    </source>
</evidence>
<dbReference type="PRINTS" id="PR01163">
    <property type="entry name" value="BETATUBULIN"/>
</dbReference>
<comment type="subunit">
    <text evidence="3">Dimer of alpha and beta chains. A typical microtubule is a hollow water-filled tube with an outer diameter of 25 nm and an inner diameter of 15 nM. Alpha-beta heterodimers associate head-to-tail to form protofilaments running lengthwise along the microtubule wall with the beta-tubulin subunit facing the microtubule plus end conferring a structural polarity. Microtubules usually have 13 protofilaments but different protofilament numbers can be found in some organisms and specialized cells.</text>
</comment>
<dbReference type="PRINTS" id="PR01161">
    <property type="entry name" value="TUBULIN"/>
</dbReference>
<dbReference type="Gene3D" id="3.30.1330.20">
    <property type="entry name" value="Tubulin/FtsZ, C-terminal domain"/>
    <property type="match status" value="1"/>
</dbReference>
<dbReference type="Proteomes" id="UP001610432">
    <property type="component" value="Unassembled WGS sequence"/>
</dbReference>
<comment type="caution">
    <text evidence="9">The sequence shown here is derived from an EMBL/GenBank/DDBJ whole genome shotgun (WGS) entry which is preliminary data.</text>
</comment>
<dbReference type="CDD" id="cd02187">
    <property type="entry name" value="beta_tubulin"/>
    <property type="match status" value="1"/>
</dbReference>
<evidence type="ECO:0000256" key="2">
    <source>
        <dbReference type="ARBA" id="ARBA00009636"/>
    </source>
</evidence>
<dbReference type="SMART" id="SM00864">
    <property type="entry name" value="Tubulin"/>
    <property type="match status" value="1"/>
</dbReference>
<dbReference type="EMBL" id="JBFXLQ010000017">
    <property type="protein sequence ID" value="KAL2867757.1"/>
    <property type="molecule type" value="Genomic_DNA"/>
</dbReference>
<keyword evidence="4" id="KW-0493">Microtubule</keyword>
<dbReference type="InterPro" id="IPR037103">
    <property type="entry name" value="Tubulin/FtsZ-like_C"/>
</dbReference>
<evidence type="ECO:0000256" key="1">
    <source>
        <dbReference type="ARBA" id="ARBA00004245"/>
    </source>
</evidence>